<keyword evidence="10" id="KW-0812">Transmembrane</keyword>
<evidence type="ECO:0000256" key="7">
    <source>
        <dbReference type="PROSITE-ProRule" id="PRU10141"/>
    </source>
</evidence>
<feature type="compositionally biased region" description="Low complexity" evidence="9">
    <location>
        <begin position="799"/>
        <end position="827"/>
    </location>
</feature>
<dbReference type="Proteomes" id="UP000697127">
    <property type="component" value="Unassembled WGS sequence"/>
</dbReference>
<proteinExistence type="inferred from homology"/>
<dbReference type="GO" id="GO:0004674">
    <property type="term" value="F:protein serine/threonine kinase activity"/>
    <property type="evidence" value="ECO:0007669"/>
    <property type="project" value="UniProtKB-EC"/>
</dbReference>
<reference evidence="12" key="1">
    <citation type="submission" date="2020-11" db="EMBL/GenBank/DDBJ databases">
        <title>Kefir isolates.</title>
        <authorList>
            <person name="Marcisauskas S."/>
            <person name="Kim Y."/>
            <person name="Blasche S."/>
        </authorList>
    </citation>
    <scope>NUCLEOTIDE SEQUENCE</scope>
    <source>
        <strain evidence="12">Olga-1</strain>
    </source>
</reference>
<dbReference type="PANTHER" id="PTHR43671:SF13">
    <property type="entry name" value="SERINE_THREONINE-PROTEIN KINASE NEK2"/>
    <property type="match status" value="1"/>
</dbReference>
<evidence type="ECO:0000313" key="12">
    <source>
        <dbReference type="EMBL" id="KAG0690105.1"/>
    </source>
</evidence>
<dbReference type="Pfam" id="PF00069">
    <property type="entry name" value="Pkinase"/>
    <property type="match status" value="1"/>
</dbReference>
<evidence type="ECO:0000256" key="1">
    <source>
        <dbReference type="ARBA" id="ARBA00010886"/>
    </source>
</evidence>
<evidence type="ECO:0000256" key="8">
    <source>
        <dbReference type="SAM" id="Coils"/>
    </source>
</evidence>
<comment type="similarity">
    <text evidence="1">Belongs to the protein kinase superfamily. NEK Ser/Thr protein kinase family. NIMA subfamily.</text>
</comment>
<comment type="caution">
    <text evidence="12">The sequence shown here is derived from an EMBL/GenBank/DDBJ whole genome shotgun (WGS) entry which is preliminary data.</text>
</comment>
<dbReference type="InterPro" id="IPR017441">
    <property type="entry name" value="Protein_kinase_ATP_BS"/>
</dbReference>
<feature type="compositionally biased region" description="Acidic residues" evidence="9">
    <location>
        <begin position="974"/>
        <end position="984"/>
    </location>
</feature>
<feature type="compositionally biased region" description="Low complexity" evidence="9">
    <location>
        <begin position="592"/>
        <end position="606"/>
    </location>
</feature>
<keyword evidence="10" id="KW-1133">Transmembrane helix</keyword>
<feature type="region of interest" description="Disordered" evidence="9">
    <location>
        <begin position="962"/>
        <end position="984"/>
    </location>
</feature>
<feature type="compositionally biased region" description="Basic residues" evidence="9">
    <location>
        <begin position="784"/>
        <end position="798"/>
    </location>
</feature>
<evidence type="ECO:0000256" key="2">
    <source>
        <dbReference type="ARBA" id="ARBA00012513"/>
    </source>
</evidence>
<feature type="binding site" evidence="7">
    <location>
        <position position="48"/>
    </location>
    <ligand>
        <name>ATP</name>
        <dbReference type="ChEBI" id="CHEBI:30616"/>
    </ligand>
</feature>
<accession>A0A9P6WMZ5</accession>
<feature type="region of interest" description="Disordered" evidence="9">
    <location>
        <begin position="563"/>
        <end position="606"/>
    </location>
</feature>
<evidence type="ECO:0000256" key="4">
    <source>
        <dbReference type="ARBA" id="ARBA00022741"/>
    </source>
</evidence>
<keyword evidence="10" id="KW-0472">Membrane</keyword>
<dbReference type="InterPro" id="IPR000719">
    <property type="entry name" value="Prot_kinase_dom"/>
</dbReference>
<feature type="compositionally biased region" description="Polar residues" evidence="9">
    <location>
        <begin position="881"/>
        <end position="890"/>
    </location>
</feature>
<evidence type="ECO:0000256" key="9">
    <source>
        <dbReference type="SAM" id="MobiDB-lite"/>
    </source>
</evidence>
<evidence type="ECO:0000259" key="11">
    <source>
        <dbReference type="PROSITE" id="PS50011"/>
    </source>
</evidence>
<evidence type="ECO:0000256" key="6">
    <source>
        <dbReference type="ARBA" id="ARBA00022840"/>
    </source>
</evidence>
<dbReference type="PROSITE" id="PS00107">
    <property type="entry name" value="PROTEIN_KINASE_ATP"/>
    <property type="match status" value="1"/>
</dbReference>
<name>A0A9P6WMZ5_9ASCO</name>
<dbReference type="GO" id="GO:0030447">
    <property type="term" value="P:filamentous growth"/>
    <property type="evidence" value="ECO:0007669"/>
    <property type="project" value="UniProtKB-ARBA"/>
</dbReference>
<keyword evidence="5" id="KW-0418">Kinase</keyword>
<dbReference type="Gene3D" id="3.30.200.20">
    <property type="entry name" value="Phosphorylase Kinase, domain 1"/>
    <property type="match status" value="1"/>
</dbReference>
<sequence>MSMKDLSNIVINNKYQLKKRIGSGSYGIVYSAIHLYSGISYAVKIILKNNSANTSNNKQLLVELEKSLIYQSLLNNGCLEANLLNLDLIEKYGTDCKFLREISLQLKVHKHPNILSIYKVYDFQNAIFVVMDYFPEGDLFTTIVDKQRYKDDPFLIKSVFIQLIDAINYCHSKSVYHCDLKPENVLVADNGIKLILADFGLALQEKFINSNISCGSSYYMSPERIQNFSQAFNTIESHSIHIERLMNPNNDLNNDYHSHGNVKFPTSAGDVWSLAIILINLISIRNPWLKASLHDTTFKAFVQNPKILMKILPISLEVFNIIIKYLNLNPWERGSLFEFRLDILKCSKLTESGPLSIDSTIHSMDIITTESQISIMNSQNYANLSNYEVCPIPIDHVKLDKIRSGELEDLDQMEVQNDYIPKSTKDNSKDVLNGGVNDNKFNKVSQKECNSCVNCGFGYDNTNHAICHENSNSLLSPSLSSSSSSSISSQKTSANPNSSIINNRKNYNVNKIDNYNINNNNTKPIYSGTSNLNNINNSHHDEQKHENILKKFFKYGPGGYNPNNFTTSARGPLSGKNHRHYLSPFKNSQDTKQLQHQHGQQQQQQQQKQQQYYQQLQHQQQKQQQVRIEQQQIQLQQQLQSQQQQQEKQKQQYLQQQAQQSGFNSQSVSHYLDSPSPNHQSPDSSISTEQQKIQQQQLLIQQQRQLQQQHQLQQQQLQQQQLQQQQLEQQQQLQQQQLEQQQIQQQKQQHIPIKDATKSVPDYKSIFPMPGMGHANKAAISSQQRKKFVTKRRQRRPTSKNVNNINTNDNKNDNSANTYNSNDSNYSGIEYNNDSIEAQKHDSFDNINNNEIQNNIQNIDKNTTTFDKDCLPYNNTNDGMISINQESTNDSSYSTAESEIESESGTGTRKGNGRASGSDIGTDNTGDNITIADINPHFNTQYHNNGINKLSQTLSTMSIMSNGSEPEEIKQFDGEDNESMDEKM</sequence>
<keyword evidence="13" id="KW-1185">Reference proteome</keyword>
<feature type="compositionally biased region" description="Polar residues" evidence="9">
    <location>
        <begin position="675"/>
        <end position="689"/>
    </location>
</feature>
<feature type="region of interest" description="Disordered" evidence="9">
    <location>
        <begin position="881"/>
        <end position="925"/>
    </location>
</feature>
<feature type="domain" description="Protein kinase" evidence="11">
    <location>
        <begin position="15"/>
        <end position="344"/>
    </location>
</feature>
<evidence type="ECO:0000313" key="13">
    <source>
        <dbReference type="Proteomes" id="UP000697127"/>
    </source>
</evidence>
<dbReference type="InterPro" id="IPR008271">
    <property type="entry name" value="Ser/Thr_kinase_AS"/>
</dbReference>
<dbReference type="InterPro" id="IPR050660">
    <property type="entry name" value="NEK_Ser/Thr_kinase"/>
</dbReference>
<dbReference type="InterPro" id="IPR011009">
    <property type="entry name" value="Kinase-like_dom_sf"/>
</dbReference>
<gene>
    <name evidence="12" type="primary">SPT7_3</name>
    <name evidence="12" type="ORF">C6P40_003806</name>
</gene>
<dbReference type="PROSITE" id="PS00108">
    <property type="entry name" value="PROTEIN_KINASE_ST"/>
    <property type="match status" value="1"/>
</dbReference>
<keyword evidence="4 7" id="KW-0547">Nucleotide-binding</keyword>
<feature type="region of interest" description="Disordered" evidence="9">
    <location>
        <begin position="478"/>
        <end position="502"/>
    </location>
</feature>
<evidence type="ECO:0000256" key="10">
    <source>
        <dbReference type="SAM" id="Phobius"/>
    </source>
</evidence>
<feature type="region of interest" description="Disordered" evidence="9">
    <location>
        <begin position="769"/>
        <end position="828"/>
    </location>
</feature>
<feature type="compositionally biased region" description="Low complexity" evidence="9">
    <location>
        <begin position="653"/>
        <end position="667"/>
    </location>
</feature>
<dbReference type="SMART" id="SM00220">
    <property type="entry name" value="S_TKc"/>
    <property type="match status" value="1"/>
</dbReference>
<feature type="region of interest" description="Disordered" evidence="9">
    <location>
        <begin position="653"/>
        <end position="691"/>
    </location>
</feature>
<dbReference type="EC" id="2.7.11.1" evidence="2"/>
<feature type="compositionally biased region" description="Polar residues" evidence="9">
    <location>
        <begin position="490"/>
        <end position="502"/>
    </location>
</feature>
<dbReference type="SUPFAM" id="SSF56112">
    <property type="entry name" value="Protein kinase-like (PK-like)"/>
    <property type="match status" value="1"/>
</dbReference>
<dbReference type="GO" id="GO:0005524">
    <property type="term" value="F:ATP binding"/>
    <property type="evidence" value="ECO:0007669"/>
    <property type="project" value="UniProtKB-UniRule"/>
</dbReference>
<feature type="coiled-coil region" evidence="8">
    <location>
        <begin position="700"/>
        <end position="746"/>
    </location>
</feature>
<keyword evidence="3" id="KW-0808">Transferase</keyword>
<organism evidence="12 13">
    <name type="scientific">Pichia californica</name>
    <dbReference type="NCBI Taxonomy" id="460514"/>
    <lineage>
        <taxon>Eukaryota</taxon>
        <taxon>Fungi</taxon>
        <taxon>Dikarya</taxon>
        <taxon>Ascomycota</taxon>
        <taxon>Saccharomycotina</taxon>
        <taxon>Pichiomycetes</taxon>
        <taxon>Pichiales</taxon>
        <taxon>Pichiaceae</taxon>
        <taxon>Pichia</taxon>
    </lineage>
</organism>
<keyword evidence="6 7" id="KW-0067">ATP-binding</keyword>
<evidence type="ECO:0000256" key="5">
    <source>
        <dbReference type="ARBA" id="ARBA00022777"/>
    </source>
</evidence>
<dbReference type="PANTHER" id="PTHR43671">
    <property type="entry name" value="SERINE/THREONINE-PROTEIN KINASE NEK"/>
    <property type="match status" value="1"/>
</dbReference>
<dbReference type="Gene3D" id="1.10.510.10">
    <property type="entry name" value="Transferase(Phosphotransferase) domain 1"/>
    <property type="match status" value="1"/>
</dbReference>
<feature type="transmembrane region" description="Helical" evidence="10">
    <location>
        <begin position="21"/>
        <end position="43"/>
    </location>
</feature>
<protein>
    <recommendedName>
        <fullName evidence="2">non-specific serine/threonine protein kinase</fullName>
        <ecNumber evidence="2">2.7.11.1</ecNumber>
    </recommendedName>
</protein>
<dbReference type="PROSITE" id="PS50011">
    <property type="entry name" value="PROTEIN_KINASE_DOM"/>
    <property type="match status" value="1"/>
</dbReference>
<evidence type="ECO:0000256" key="3">
    <source>
        <dbReference type="ARBA" id="ARBA00022679"/>
    </source>
</evidence>
<dbReference type="AlphaFoldDB" id="A0A9P6WMZ5"/>
<feature type="compositionally biased region" description="Low complexity" evidence="9">
    <location>
        <begin position="478"/>
        <end position="489"/>
    </location>
</feature>
<dbReference type="EMBL" id="PUHW01000045">
    <property type="protein sequence ID" value="KAG0690105.1"/>
    <property type="molecule type" value="Genomic_DNA"/>
</dbReference>
<keyword evidence="8" id="KW-0175">Coiled coil</keyword>